<proteinExistence type="predicted"/>
<dbReference type="EMBL" id="SKCS01000132">
    <property type="protein sequence ID" value="TNN16074.1"/>
    <property type="molecule type" value="Genomic_DNA"/>
</dbReference>
<sequence>MPLIIETKLFTHPFSRFLWIIIHPLFYAFRPFIKHPLPLTIWEIINFIIQITFNIIVWYYFGIWTLNYFIIGTILGLGLHPLSGHFISEHYLFADNQATHSYYGIGNYLMYNLGYHVEHHDFPYIAYTNLPKLKLIAKEYYDHLPYHTSLYLSKPEIYQQCLSNNLLKCAKTAITLENEQKNQLIKEKKA</sequence>
<dbReference type="GO" id="GO:0046513">
    <property type="term" value="P:ceramide biosynthetic process"/>
    <property type="evidence" value="ECO:0007669"/>
    <property type="project" value="TreeGrafter"/>
</dbReference>
<keyword evidence="1" id="KW-0812">Transmembrane</keyword>
<keyword evidence="1" id="KW-0472">Membrane</keyword>
<accession>A0A4Z2DHV7</accession>
<feature type="domain" description="Fatty acid desaturase" evidence="2">
    <location>
        <begin position="12"/>
        <end position="147"/>
    </location>
</feature>
<dbReference type="PANTHER" id="PTHR12879:SF8">
    <property type="entry name" value="SPHINGOLIPID DELTA(4)-DESATURASE DES1"/>
    <property type="match status" value="1"/>
</dbReference>
<feature type="transmembrane region" description="Helical" evidence="1">
    <location>
        <begin position="12"/>
        <end position="29"/>
    </location>
</feature>
<organism evidence="3 4">
    <name type="scientific">Schistosoma japonicum</name>
    <name type="common">Blood fluke</name>
    <dbReference type="NCBI Taxonomy" id="6182"/>
    <lineage>
        <taxon>Eukaryota</taxon>
        <taxon>Metazoa</taxon>
        <taxon>Spiralia</taxon>
        <taxon>Lophotrochozoa</taxon>
        <taxon>Platyhelminthes</taxon>
        <taxon>Trematoda</taxon>
        <taxon>Digenea</taxon>
        <taxon>Strigeidida</taxon>
        <taxon>Schistosomatoidea</taxon>
        <taxon>Schistosomatidae</taxon>
        <taxon>Schistosoma</taxon>
    </lineage>
</organism>
<reference evidence="3 4" key="1">
    <citation type="submission" date="2019-03" db="EMBL/GenBank/DDBJ databases">
        <title>An improved genome assembly of the fluke Schistosoma japonicum.</title>
        <authorList>
            <person name="Hu W."/>
            <person name="Luo F."/>
            <person name="Yin M."/>
            <person name="Mo X."/>
            <person name="Sun C."/>
            <person name="Wu Q."/>
            <person name="Zhu B."/>
            <person name="Xiang M."/>
            <person name="Wang J."/>
            <person name="Wang Y."/>
            <person name="Zhang T."/>
            <person name="Xu B."/>
            <person name="Zheng H."/>
            <person name="Feng Z."/>
        </authorList>
    </citation>
    <scope>NUCLEOTIDE SEQUENCE [LARGE SCALE GENOMIC DNA]</scope>
    <source>
        <strain evidence="3">HuSjv2</strain>
        <tissue evidence="3">Worms</tissue>
    </source>
</reference>
<gene>
    <name evidence="3" type="ORF">EWB00_000785</name>
</gene>
<dbReference type="GO" id="GO:0042284">
    <property type="term" value="F:sphingolipid delta-4 desaturase activity"/>
    <property type="evidence" value="ECO:0007669"/>
    <property type="project" value="TreeGrafter"/>
</dbReference>
<dbReference type="OrthoDB" id="200948at2759"/>
<keyword evidence="4" id="KW-1185">Reference proteome</keyword>
<feature type="transmembrane region" description="Helical" evidence="1">
    <location>
        <begin position="41"/>
        <end position="61"/>
    </location>
</feature>
<dbReference type="InterPro" id="IPR005804">
    <property type="entry name" value="FA_desaturase_dom"/>
</dbReference>
<dbReference type="GO" id="GO:0016020">
    <property type="term" value="C:membrane"/>
    <property type="evidence" value="ECO:0007669"/>
    <property type="project" value="GOC"/>
</dbReference>
<dbReference type="Proteomes" id="UP000311919">
    <property type="component" value="Unassembled WGS sequence"/>
</dbReference>
<protein>
    <submittedName>
        <fullName evidence="3">Sphingolipid delta(4)-desaturase DES1</fullName>
    </submittedName>
</protein>
<dbReference type="Pfam" id="PF00487">
    <property type="entry name" value="FA_desaturase"/>
    <property type="match status" value="1"/>
</dbReference>
<dbReference type="AlphaFoldDB" id="A0A4Z2DHV7"/>
<name>A0A4Z2DHV7_SCHJA</name>
<comment type="caution">
    <text evidence="3">The sequence shown here is derived from an EMBL/GenBank/DDBJ whole genome shotgun (WGS) entry which is preliminary data.</text>
</comment>
<evidence type="ECO:0000313" key="4">
    <source>
        <dbReference type="Proteomes" id="UP000311919"/>
    </source>
</evidence>
<evidence type="ECO:0000313" key="3">
    <source>
        <dbReference type="EMBL" id="TNN16074.1"/>
    </source>
</evidence>
<evidence type="ECO:0000256" key="1">
    <source>
        <dbReference type="SAM" id="Phobius"/>
    </source>
</evidence>
<evidence type="ECO:0000259" key="2">
    <source>
        <dbReference type="Pfam" id="PF00487"/>
    </source>
</evidence>
<dbReference type="STRING" id="6182.A0A4Z2DHV7"/>
<keyword evidence="1" id="KW-1133">Transmembrane helix</keyword>
<feature type="transmembrane region" description="Helical" evidence="1">
    <location>
        <begin position="67"/>
        <end position="87"/>
    </location>
</feature>
<dbReference type="PANTHER" id="PTHR12879">
    <property type="entry name" value="SPHINGOLIPID DELTA 4 DESATURASE/C-4 HYDROXYLASE PROTEIN DES2"/>
    <property type="match status" value="1"/>
</dbReference>